<dbReference type="EMBL" id="LANA01000001">
    <property type="protein sequence ID" value="NMN67293.1"/>
    <property type="molecule type" value="Genomic_DNA"/>
</dbReference>
<keyword evidence="5 8" id="KW-0560">Oxidoreductase</keyword>
<dbReference type="InterPro" id="IPR013708">
    <property type="entry name" value="Shikimate_DH-bd_N"/>
</dbReference>
<dbReference type="CDD" id="cd01065">
    <property type="entry name" value="NAD_bind_Shikimate_DH"/>
    <property type="match status" value="1"/>
</dbReference>
<comment type="function">
    <text evidence="8">Involved in the biosynthesis of the chorismate, which leads to the biosynthesis of aromatic amino acids. Catalyzes the reversible NADPH linked reduction of 3-dehydroshikimate (DHSA) to yield shikimate (SA).</text>
</comment>
<dbReference type="Gene3D" id="3.40.50.720">
    <property type="entry name" value="NAD(P)-binding Rossmann-like Domain"/>
    <property type="match status" value="1"/>
</dbReference>
<gene>
    <name evidence="8" type="primary">aroE</name>
    <name evidence="11" type="ORF">VP91_00004350</name>
</gene>
<comment type="caution">
    <text evidence="8">Lacks conserved residue(s) required for the propagation of feature annotation.</text>
</comment>
<feature type="binding site" evidence="8">
    <location>
        <begin position="158"/>
        <end position="163"/>
    </location>
    <ligand>
        <name>NADP(+)</name>
        <dbReference type="ChEBI" id="CHEBI:58349"/>
    </ligand>
</feature>
<evidence type="ECO:0000256" key="4">
    <source>
        <dbReference type="ARBA" id="ARBA00022857"/>
    </source>
</evidence>
<evidence type="ECO:0000256" key="2">
    <source>
        <dbReference type="ARBA" id="ARBA00012962"/>
    </source>
</evidence>
<dbReference type="InterPro" id="IPR046346">
    <property type="entry name" value="Aminoacid_DH-like_N_sf"/>
</dbReference>
<keyword evidence="3 8" id="KW-0028">Amino-acid biosynthesis</keyword>
<evidence type="ECO:0000259" key="9">
    <source>
        <dbReference type="Pfam" id="PF01488"/>
    </source>
</evidence>
<feature type="binding site" evidence="8">
    <location>
        <position position="246"/>
    </location>
    <ligand>
        <name>NADP(+)</name>
        <dbReference type="ChEBI" id="CHEBI:58349"/>
    </ligand>
</feature>
<feature type="binding site" evidence="8">
    <location>
        <position position="225"/>
    </location>
    <ligand>
        <name>shikimate</name>
        <dbReference type="ChEBI" id="CHEBI:36208"/>
    </ligand>
</feature>
<feature type="active site" description="Proton acceptor" evidence="8">
    <location>
        <position position="66"/>
    </location>
</feature>
<evidence type="ECO:0000256" key="8">
    <source>
        <dbReference type="HAMAP-Rule" id="MF_00222"/>
    </source>
</evidence>
<evidence type="ECO:0000256" key="7">
    <source>
        <dbReference type="ARBA" id="ARBA00049442"/>
    </source>
</evidence>
<dbReference type="EC" id="1.1.1.25" evidence="2 8"/>
<accession>A0ABX1T2M6</accession>
<reference evidence="11 12" key="1">
    <citation type="submission" date="2019-07" db="EMBL/GenBank/DDBJ databases">
        <title>SAR11 Genome Evolution.</title>
        <authorList>
            <person name="Giovannoni S."/>
        </authorList>
    </citation>
    <scope>NUCLEOTIDE SEQUENCE [LARGE SCALE GENOMIC DNA]</scope>
    <source>
        <strain evidence="11 12">HTCC9565</strain>
    </source>
</reference>
<protein>
    <recommendedName>
        <fullName evidence="2 8">Shikimate dehydrogenase (NADP(+))</fullName>
        <shortName evidence="8">SDH</shortName>
        <ecNumber evidence="2 8">1.1.1.25</ecNumber>
    </recommendedName>
</protein>
<dbReference type="HAMAP" id="MF_00222">
    <property type="entry name" value="Shikimate_DH_AroE"/>
    <property type="match status" value="1"/>
</dbReference>
<dbReference type="Gene3D" id="3.40.50.10860">
    <property type="entry name" value="Leucine Dehydrogenase, chain A, domain 1"/>
    <property type="match status" value="1"/>
</dbReference>
<keyword evidence="4 8" id="KW-0521">NADP</keyword>
<evidence type="ECO:0000259" key="10">
    <source>
        <dbReference type="Pfam" id="PF08501"/>
    </source>
</evidence>
<feature type="binding site" evidence="8">
    <location>
        <begin position="134"/>
        <end position="138"/>
    </location>
    <ligand>
        <name>NADP(+)</name>
        <dbReference type="ChEBI" id="CHEBI:58349"/>
    </ligand>
</feature>
<feature type="binding site" evidence="8">
    <location>
        <position position="62"/>
    </location>
    <ligand>
        <name>shikimate</name>
        <dbReference type="ChEBI" id="CHEBI:36208"/>
    </ligand>
</feature>
<dbReference type="InterPro" id="IPR011342">
    <property type="entry name" value="Shikimate_DH"/>
</dbReference>
<evidence type="ECO:0000256" key="5">
    <source>
        <dbReference type="ARBA" id="ARBA00023002"/>
    </source>
</evidence>
<dbReference type="InterPro" id="IPR036291">
    <property type="entry name" value="NAD(P)-bd_dom_sf"/>
</dbReference>
<keyword evidence="6 8" id="KW-0057">Aromatic amino acid biosynthesis</keyword>
<dbReference type="NCBIfam" id="TIGR00507">
    <property type="entry name" value="aroE"/>
    <property type="match status" value="1"/>
</dbReference>
<feature type="domain" description="Shikimate dehydrogenase substrate binding N-terminal" evidence="10">
    <location>
        <begin position="6"/>
        <end position="89"/>
    </location>
</feature>
<dbReference type="SUPFAM" id="SSF51735">
    <property type="entry name" value="NAD(P)-binding Rossmann-fold domains"/>
    <property type="match status" value="1"/>
</dbReference>
<comment type="catalytic activity">
    <reaction evidence="7 8">
        <text>shikimate + NADP(+) = 3-dehydroshikimate + NADPH + H(+)</text>
        <dbReference type="Rhea" id="RHEA:17737"/>
        <dbReference type="ChEBI" id="CHEBI:15378"/>
        <dbReference type="ChEBI" id="CHEBI:16630"/>
        <dbReference type="ChEBI" id="CHEBI:36208"/>
        <dbReference type="ChEBI" id="CHEBI:57783"/>
        <dbReference type="ChEBI" id="CHEBI:58349"/>
        <dbReference type="EC" id="1.1.1.25"/>
    </reaction>
</comment>
<dbReference type="Proteomes" id="UP001166004">
    <property type="component" value="Unassembled WGS sequence"/>
</dbReference>
<dbReference type="Pfam" id="PF08501">
    <property type="entry name" value="Shikimate_dh_N"/>
    <property type="match status" value="1"/>
</dbReference>
<proteinExistence type="inferred from homology"/>
<feature type="binding site" evidence="8">
    <location>
        <position position="87"/>
    </location>
    <ligand>
        <name>shikimate</name>
        <dbReference type="ChEBI" id="CHEBI:36208"/>
    </ligand>
</feature>
<evidence type="ECO:0000256" key="1">
    <source>
        <dbReference type="ARBA" id="ARBA00004871"/>
    </source>
</evidence>
<sequence>MKKYLVIGNPIEHSLSPLIHNFWMKKYCLVDSVYEKRKVEEKELKNIIKEIREDEIFGVNVTVPFKKLIIPYLDELDFSAKETQSVNTLFKIKNKIIGHNTDSAGFGDTIKKLYFHTNNSSKLPLEDKLIFIIGAGGVTASIIHALKLQGANKITLSNRTKEKSHELKKLFPKIEVLDWGKRPTICDVIINTTSIGLNKNEEINIDFSDYNKNSHKKTLFYDLIYNPKETNFLKKAKLRGNKTMNGKMMFLNQAKYAFNIWTNIMPKIDDDIKKLLD</sequence>
<organism evidence="11 12">
    <name type="scientific">Pelagibacter ubique</name>
    <dbReference type="NCBI Taxonomy" id="198252"/>
    <lineage>
        <taxon>Bacteria</taxon>
        <taxon>Pseudomonadati</taxon>
        <taxon>Pseudomonadota</taxon>
        <taxon>Alphaproteobacteria</taxon>
        <taxon>Candidatus Pelagibacterales</taxon>
        <taxon>Candidatus Pelagibacteraceae</taxon>
        <taxon>Candidatus Pelagibacter</taxon>
    </lineage>
</organism>
<dbReference type="RefSeq" id="WP_169035794.1">
    <property type="nucleotide sequence ID" value="NZ_LANA01000001.1"/>
</dbReference>
<feature type="binding site" evidence="8">
    <location>
        <begin position="14"/>
        <end position="16"/>
    </location>
    <ligand>
        <name>shikimate</name>
        <dbReference type="ChEBI" id="CHEBI:36208"/>
    </ligand>
</feature>
<evidence type="ECO:0000313" key="12">
    <source>
        <dbReference type="Proteomes" id="UP001166004"/>
    </source>
</evidence>
<dbReference type="PANTHER" id="PTHR21089">
    <property type="entry name" value="SHIKIMATE DEHYDROGENASE"/>
    <property type="match status" value="1"/>
</dbReference>
<dbReference type="InterPro" id="IPR006151">
    <property type="entry name" value="Shikm_DH/Glu-tRNA_Rdtase"/>
</dbReference>
<keyword evidence="12" id="KW-1185">Reference proteome</keyword>
<feature type="domain" description="Quinate/shikimate 5-dehydrogenase/glutamyl-tRNA reductase" evidence="9">
    <location>
        <begin position="125"/>
        <end position="197"/>
    </location>
</feature>
<dbReference type="PANTHER" id="PTHR21089:SF1">
    <property type="entry name" value="BIFUNCTIONAL 3-DEHYDROQUINATE DEHYDRATASE_SHIKIMATE DEHYDROGENASE, CHLOROPLASTIC"/>
    <property type="match status" value="1"/>
</dbReference>
<comment type="pathway">
    <text evidence="1 8">Metabolic intermediate biosynthesis; chorismate biosynthesis; chorismate from D-erythrose 4-phosphate and phosphoenolpyruvate: step 4/7.</text>
</comment>
<comment type="caution">
    <text evidence="11">The sequence shown here is derived from an EMBL/GenBank/DDBJ whole genome shotgun (WGS) entry which is preliminary data.</text>
</comment>
<comment type="similarity">
    <text evidence="8">Belongs to the shikimate dehydrogenase family.</text>
</comment>
<name>A0ABX1T2M6_PELUQ</name>
<evidence type="ECO:0000256" key="3">
    <source>
        <dbReference type="ARBA" id="ARBA00022605"/>
    </source>
</evidence>
<feature type="binding site" evidence="8">
    <location>
        <position position="223"/>
    </location>
    <ligand>
        <name>NADP(+)</name>
        <dbReference type="ChEBI" id="CHEBI:58349"/>
    </ligand>
</feature>
<evidence type="ECO:0000313" key="11">
    <source>
        <dbReference type="EMBL" id="NMN67293.1"/>
    </source>
</evidence>
<feature type="binding site" evidence="8">
    <location>
        <position position="102"/>
    </location>
    <ligand>
        <name>shikimate</name>
        <dbReference type="ChEBI" id="CHEBI:36208"/>
    </ligand>
</feature>
<feature type="binding site" evidence="8">
    <location>
        <position position="253"/>
    </location>
    <ligand>
        <name>shikimate</name>
        <dbReference type="ChEBI" id="CHEBI:36208"/>
    </ligand>
</feature>
<evidence type="ECO:0000256" key="6">
    <source>
        <dbReference type="ARBA" id="ARBA00023141"/>
    </source>
</evidence>
<dbReference type="SUPFAM" id="SSF53223">
    <property type="entry name" value="Aminoacid dehydrogenase-like, N-terminal domain"/>
    <property type="match status" value="1"/>
</dbReference>
<dbReference type="InterPro" id="IPR022893">
    <property type="entry name" value="Shikimate_DH_fam"/>
</dbReference>
<comment type="subunit">
    <text evidence="8">Homodimer.</text>
</comment>
<dbReference type="Pfam" id="PF01488">
    <property type="entry name" value="Shikimate_DH"/>
    <property type="match status" value="1"/>
</dbReference>